<reference evidence="1 2" key="1">
    <citation type="journal article" date="2015" name="Fungal Genet. Biol.">
        <title>Evolution of novel wood decay mechanisms in Agaricales revealed by the genome sequences of Fistulina hepatica and Cylindrobasidium torrendii.</title>
        <authorList>
            <person name="Floudas D."/>
            <person name="Held B.W."/>
            <person name="Riley R."/>
            <person name="Nagy L.G."/>
            <person name="Koehler G."/>
            <person name="Ransdell A.S."/>
            <person name="Younus H."/>
            <person name="Chow J."/>
            <person name="Chiniquy J."/>
            <person name="Lipzen A."/>
            <person name="Tritt A."/>
            <person name="Sun H."/>
            <person name="Haridas S."/>
            <person name="LaButti K."/>
            <person name="Ohm R.A."/>
            <person name="Kues U."/>
            <person name="Blanchette R.A."/>
            <person name="Grigoriev I.V."/>
            <person name="Minto R.E."/>
            <person name="Hibbett D.S."/>
        </authorList>
    </citation>
    <scope>NUCLEOTIDE SEQUENCE [LARGE SCALE GENOMIC DNA]</scope>
    <source>
        <strain evidence="1 2">FP15055 ss-10</strain>
    </source>
</reference>
<dbReference type="AlphaFoldDB" id="A0A0D7BG72"/>
<protein>
    <submittedName>
        <fullName evidence="1">Uncharacterized protein</fullName>
    </submittedName>
</protein>
<keyword evidence="2" id="KW-1185">Reference proteome</keyword>
<dbReference type="Proteomes" id="UP000054007">
    <property type="component" value="Unassembled WGS sequence"/>
</dbReference>
<sequence>MANRLPFEILQQIFALSCPISYSITTPIVLPFHLTISHVCLTWRQAILGYPALWSNIDINANAQDFHTLSRTHALFQFALAASAPAMLSLSLRITSLWEYDIGAEAVLETAAWVSRRWRHVEIHIISRLFTGGEYDGVGHILCSVRDNIPHLESLALYTPCIPGAENIFHNAPSLRHVNGFHAYNILFKLPWSQLRTLAFTLSSGVGVTDILPYLSNLRFCTCLEVLVIKDGFSSVPPNMRGFPIVLPRVHTVESSNTQPFPILNLPSLRRLSSAFESPPNFTNPIAEMITRSNAILSTLICPHTTCANQQLANCCPSLLHLVSHTPRLYLYPRSLPMADVETLLEWLNDSSRFPQLESLNIAHHIELRDDLCADGVFAWVDAIMQARADTLRRVNIVVAIDMPRSSVQLAHVIKLYLSPSHEIRERLERGPCMVDISFTIPGTDMRHHVVQSSKREENNLPEELRDWEEDCPCLR</sequence>
<gene>
    <name evidence="1" type="ORF">CYLTODRAFT_489567</name>
</gene>
<evidence type="ECO:0000313" key="2">
    <source>
        <dbReference type="Proteomes" id="UP000054007"/>
    </source>
</evidence>
<evidence type="ECO:0000313" key="1">
    <source>
        <dbReference type="EMBL" id="KIY68646.1"/>
    </source>
</evidence>
<name>A0A0D7BG72_9AGAR</name>
<accession>A0A0D7BG72</accession>
<organism evidence="1 2">
    <name type="scientific">Cylindrobasidium torrendii FP15055 ss-10</name>
    <dbReference type="NCBI Taxonomy" id="1314674"/>
    <lineage>
        <taxon>Eukaryota</taxon>
        <taxon>Fungi</taxon>
        <taxon>Dikarya</taxon>
        <taxon>Basidiomycota</taxon>
        <taxon>Agaricomycotina</taxon>
        <taxon>Agaricomycetes</taxon>
        <taxon>Agaricomycetidae</taxon>
        <taxon>Agaricales</taxon>
        <taxon>Marasmiineae</taxon>
        <taxon>Physalacriaceae</taxon>
        <taxon>Cylindrobasidium</taxon>
    </lineage>
</organism>
<proteinExistence type="predicted"/>
<dbReference type="OrthoDB" id="3365698at2759"/>
<dbReference type="EMBL" id="KN880498">
    <property type="protein sequence ID" value="KIY68646.1"/>
    <property type="molecule type" value="Genomic_DNA"/>
</dbReference>